<evidence type="ECO:0000313" key="1">
    <source>
        <dbReference type="EMBL" id="JAE26539.1"/>
    </source>
</evidence>
<name>A0A0A9GSQ0_ARUDO</name>
<sequence length="113" mass="12505">MFCDKTSKGTIQSSDLAGAAIEGDEMVSIDEKDEPFVLGNNQCWVLEDNRPSMPKTARDSRFFGSVLLSIFGRVIYSLRTSVDHALVRTDSPILAMELDLEALVNGANMHLRK</sequence>
<dbReference type="AlphaFoldDB" id="A0A0A9GSQ0"/>
<protein>
    <submittedName>
        <fullName evidence="1">Uncharacterized protein</fullName>
    </submittedName>
</protein>
<dbReference type="PANTHER" id="PTHR47040">
    <property type="entry name" value="OSJNBA0068L06.9 PROTEIN"/>
    <property type="match status" value="1"/>
</dbReference>
<dbReference type="InterPro" id="IPR053307">
    <property type="entry name" value="Mitochondrial_IM_protease"/>
</dbReference>
<organism evidence="1">
    <name type="scientific">Arundo donax</name>
    <name type="common">Giant reed</name>
    <name type="synonym">Donax arundinaceus</name>
    <dbReference type="NCBI Taxonomy" id="35708"/>
    <lineage>
        <taxon>Eukaryota</taxon>
        <taxon>Viridiplantae</taxon>
        <taxon>Streptophyta</taxon>
        <taxon>Embryophyta</taxon>
        <taxon>Tracheophyta</taxon>
        <taxon>Spermatophyta</taxon>
        <taxon>Magnoliopsida</taxon>
        <taxon>Liliopsida</taxon>
        <taxon>Poales</taxon>
        <taxon>Poaceae</taxon>
        <taxon>PACMAD clade</taxon>
        <taxon>Arundinoideae</taxon>
        <taxon>Arundineae</taxon>
        <taxon>Arundo</taxon>
    </lineage>
</organism>
<accession>A0A0A9GSQ0</accession>
<dbReference type="EMBL" id="GBRH01171357">
    <property type="protein sequence ID" value="JAE26539.1"/>
    <property type="molecule type" value="Transcribed_RNA"/>
</dbReference>
<reference evidence="1" key="2">
    <citation type="journal article" date="2015" name="Data Brief">
        <title>Shoot transcriptome of the giant reed, Arundo donax.</title>
        <authorList>
            <person name="Barrero R.A."/>
            <person name="Guerrero F.D."/>
            <person name="Moolhuijzen P."/>
            <person name="Goolsby J.A."/>
            <person name="Tidwell J."/>
            <person name="Bellgard S.E."/>
            <person name="Bellgard M.I."/>
        </authorList>
    </citation>
    <scope>NUCLEOTIDE SEQUENCE</scope>
    <source>
        <tissue evidence="1">Shoot tissue taken approximately 20 cm above the soil surface</tissue>
    </source>
</reference>
<proteinExistence type="predicted"/>
<dbReference type="PANTHER" id="PTHR47040:SF1">
    <property type="entry name" value="MITOCHONDRIAL ATP-INDEPENDENT INNER MEMBRANE PROTEASE SUBUNIT 2"/>
    <property type="match status" value="1"/>
</dbReference>
<reference evidence="1" key="1">
    <citation type="submission" date="2014-09" db="EMBL/GenBank/DDBJ databases">
        <authorList>
            <person name="Magalhaes I.L.F."/>
            <person name="Oliveira U."/>
            <person name="Santos F.R."/>
            <person name="Vidigal T.H.D.A."/>
            <person name="Brescovit A.D."/>
            <person name="Santos A.J."/>
        </authorList>
    </citation>
    <scope>NUCLEOTIDE SEQUENCE</scope>
    <source>
        <tissue evidence="1">Shoot tissue taken approximately 20 cm above the soil surface</tissue>
    </source>
</reference>